<keyword evidence="7" id="KW-0694">RNA-binding</keyword>
<dbReference type="InterPro" id="IPR015847">
    <property type="entry name" value="ExoRNase_PH_dom2"/>
</dbReference>
<comment type="subcellular location">
    <subcellularLocation>
        <location evidence="2">Cytoplasm</location>
    </subcellularLocation>
    <subcellularLocation>
        <location evidence="1">Nucleus</location>
    </subcellularLocation>
</comment>
<feature type="domain" description="Exoribonuclease phosphorolytic" evidence="10">
    <location>
        <begin position="173"/>
        <end position="234"/>
    </location>
</feature>
<dbReference type="InterPro" id="IPR020568">
    <property type="entry name" value="Ribosomal_Su5_D2-typ_SF"/>
</dbReference>
<dbReference type="GO" id="GO:0071028">
    <property type="term" value="P:nuclear mRNA surveillance"/>
    <property type="evidence" value="ECO:0007669"/>
    <property type="project" value="TreeGrafter"/>
</dbReference>
<keyword evidence="4" id="KW-0963">Cytoplasm</keyword>
<dbReference type="CDD" id="cd11371">
    <property type="entry name" value="RNase_PH_MTR3"/>
    <property type="match status" value="1"/>
</dbReference>
<evidence type="ECO:0000313" key="11">
    <source>
        <dbReference type="EMBL" id="TPX62625.1"/>
    </source>
</evidence>
<dbReference type="PANTHER" id="PTHR11953">
    <property type="entry name" value="EXOSOME COMPLEX COMPONENT"/>
    <property type="match status" value="1"/>
</dbReference>
<name>A0A507EGV0_9FUNG</name>
<keyword evidence="5" id="KW-0698">rRNA processing</keyword>
<comment type="caution">
    <text evidence="11">The sequence shown here is derived from an EMBL/GenBank/DDBJ whole genome shotgun (WGS) entry which is preliminary data.</text>
</comment>
<dbReference type="GO" id="GO:0003723">
    <property type="term" value="F:RNA binding"/>
    <property type="evidence" value="ECO:0007669"/>
    <property type="project" value="UniProtKB-KW"/>
</dbReference>
<evidence type="ECO:0000256" key="6">
    <source>
        <dbReference type="ARBA" id="ARBA00022835"/>
    </source>
</evidence>
<reference evidence="11 12" key="1">
    <citation type="journal article" date="2019" name="Sci. Rep.">
        <title>Comparative genomics of chytrid fungi reveal insights into the obligate biotrophic and pathogenic lifestyle of Synchytrium endobioticum.</title>
        <authorList>
            <person name="van de Vossenberg B.T.L.H."/>
            <person name="Warris S."/>
            <person name="Nguyen H.D.T."/>
            <person name="van Gent-Pelzer M.P.E."/>
            <person name="Joly D.L."/>
            <person name="van de Geest H.C."/>
            <person name="Bonants P.J.M."/>
            <person name="Smith D.S."/>
            <person name="Levesque C.A."/>
            <person name="van der Lee T.A.J."/>
        </authorList>
    </citation>
    <scope>NUCLEOTIDE SEQUENCE [LARGE SCALE GENOMIC DNA]</scope>
    <source>
        <strain evidence="11 12">CBS 809.83</strain>
    </source>
</reference>
<accession>A0A507EGV0</accession>
<evidence type="ECO:0000256" key="4">
    <source>
        <dbReference type="ARBA" id="ARBA00022490"/>
    </source>
</evidence>
<evidence type="ECO:0000259" key="9">
    <source>
        <dbReference type="Pfam" id="PF01138"/>
    </source>
</evidence>
<dbReference type="AlphaFoldDB" id="A0A507EGV0"/>
<dbReference type="GO" id="GO:0071051">
    <property type="term" value="P:poly(A)-dependent snoRNA 3'-end processing"/>
    <property type="evidence" value="ECO:0007669"/>
    <property type="project" value="TreeGrafter"/>
</dbReference>
<dbReference type="PANTHER" id="PTHR11953:SF2">
    <property type="entry name" value="EXOSOME COMPLEX COMPONENT MTR3"/>
    <property type="match status" value="1"/>
</dbReference>
<evidence type="ECO:0000256" key="3">
    <source>
        <dbReference type="ARBA" id="ARBA00006678"/>
    </source>
</evidence>
<dbReference type="GO" id="GO:0000176">
    <property type="term" value="C:nuclear exosome (RNase complex)"/>
    <property type="evidence" value="ECO:0007669"/>
    <property type="project" value="TreeGrafter"/>
</dbReference>
<dbReference type="GO" id="GO:0005730">
    <property type="term" value="C:nucleolus"/>
    <property type="evidence" value="ECO:0007669"/>
    <property type="project" value="TreeGrafter"/>
</dbReference>
<dbReference type="GO" id="GO:0000177">
    <property type="term" value="C:cytoplasmic exosome (RNase complex)"/>
    <property type="evidence" value="ECO:0007669"/>
    <property type="project" value="TreeGrafter"/>
</dbReference>
<organism evidence="11 12">
    <name type="scientific">Powellomyces hirtus</name>
    <dbReference type="NCBI Taxonomy" id="109895"/>
    <lineage>
        <taxon>Eukaryota</taxon>
        <taxon>Fungi</taxon>
        <taxon>Fungi incertae sedis</taxon>
        <taxon>Chytridiomycota</taxon>
        <taxon>Chytridiomycota incertae sedis</taxon>
        <taxon>Chytridiomycetes</taxon>
        <taxon>Spizellomycetales</taxon>
        <taxon>Powellomycetaceae</taxon>
        <taxon>Powellomyces</taxon>
    </lineage>
</organism>
<dbReference type="InterPro" id="IPR027408">
    <property type="entry name" value="PNPase/RNase_PH_dom_sf"/>
</dbReference>
<dbReference type="InterPro" id="IPR001247">
    <property type="entry name" value="ExoRNase_PH_dom1"/>
</dbReference>
<proteinExistence type="inferred from homology"/>
<protein>
    <submittedName>
        <fullName evidence="11">Uncharacterized protein</fullName>
    </submittedName>
</protein>
<dbReference type="SUPFAM" id="SSF55666">
    <property type="entry name" value="Ribonuclease PH domain 2-like"/>
    <property type="match status" value="1"/>
</dbReference>
<dbReference type="Pfam" id="PF03725">
    <property type="entry name" value="RNase_PH_C"/>
    <property type="match status" value="1"/>
</dbReference>
<dbReference type="InterPro" id="IPR036345">
    <property type="entry name" value="ExoRNase_PH_dom2_sf"/>
</dbReference>
<keyword evidence="8" id="KW-0539">Nucleus</keyword>
<gene>
    <name evidence="11" type="ORF">PhCBS80983_g00245</name>
</gene>
<dbReference type="Proteomes" id="UP000318582">
    <property type="component" value="Unassembled WGS sequence"/>
</dbReference>
<comment type="similarity">
    <text evidence="3">Belongs to the RNase PH family.</text>
</comment>
<dbReference type="GO" id="GO:0006364">
    <property type="term" value="P:rRNA processing"/>
    <property type="evidence" value="ECO:0007669"/>
    <property type="project" value="UniProtKB-KW"/>
</dbReference>
<evidence type="ECO:0000256" key="5">
    <source>
        <dbReference type="ARBA" id="ARBA00022552"/>
    </source>
</evidence>
<sequence length="254" mass="27171">MADRKRVVGPEKSVVPLLEPGSLVAFTFDPNRRKDGRNVDRIRPVFMKTGVVRQANGSAYMEAGKLKVACAVYGPRQNLKSKVSTRGTLGCDFKFSPFSGGRRRGYMKDSQEREYSLVLEQALSPAVRLDLMPKSTIDVFVQILESDGSAACLAAAITCASLALADAGIEMVDAVAACAAGYFGSTICLDPTEEEEGYEGGSLVLSYMPSLNEVTHVIQSGETSTATTVKALELCVDACSQIHTVMQQSLAANV</sequence>
<dbReference type="STRING" id="109895.A0A507EGV0"/>
<keyword evidence="12" id="KW-1185">Reference proteome</keyword>
<evidence type="ECO:0000256" key="8">
    <source>
        <dbReference type="ARBA" id="ARBA00023242"/>
    </source>
</evidence>
<dbReference type="Pfam" id="PF01138">
    <property type="entry name" value="RNase_PH"/>
    <property type="match status" value="1"/>
</dbReference>
<evidence type="ECO:0000256" key="7">
    <source>
        <dbReference type="ARBA" id="ARBA00022884"/>
    </source>
</evidence>
<keyword evidence="6" id="KW-0271">Exosome</keyword>
<dbReference type="Gene3D" id="3.30.230.70">
    <property type="entry name" value="GHMP Kinase, N-terminal domain"/>
    <property type="match status" value="1"/>
</dbReference>
<evidence type="ECO:0000313" key="12">
    <source>
        <dbReference type="Proteomes" id="UP000318582"/>
    </source>
</evidence>
<evidence type="ECO:0000259" key="10">
    <source>
        <dbReference type="Pfam" id="PF03725"/>
    </source>
</evidence>
<dbReference type="GO" id="GO:0034475">
    <property type="term" value="P:U4 snRNA 3'-end processing"/>
    <property type="evidence" value="ECO:0007669"/>
    <property type="project" value="TreeGrafter"/>
</dbReference>
<dbReference type="EMBL" id="QEAQ01000002">
    <property type="protein sequence ID" value="TPX62625.1"/>
    <property type="molecule type" value="Genomic_DNA"/>
</dbReference>
<feature type="domain" description="Exoribonuclease phosphorolytic" evidence="9">
    <location>
        <begin position="42"/>
        <end position="170"/>
    </location>
</feature>
<dbReference type="InterPro" id="IPR050080">
    <property type="entry name" value="RNase_PH"/>
</dbReference>
<dbReference type="SUPFAM" id="SSF54211">
    <property type="entry name" value="Ribosomal protein S5 domain 2-like"/>
    <property type="match status" value="1"/>
</dbReference>
<evidence type="ECO:0000256" key="2">
    <source>
        <dbReference type="ARBA" id="ARBA00004496"/>
    </source>
</evidence>
<dbReference type="GO" id="GO:0016075">
    <property type="term" value="P:rRNA catabolic process"/>
    <property type="evidence" value="ECO:0007669"/>
    <property type="project" value="TreeGrafter"/>
</dbReference>
<evidence type="ECO:0000256" key="1">
    <source>
        <dbReference type="ARBA" id="ARBA00004123"/>
    </source>
</evidence>